<dbReference type="Pfam" id="PF00534">
    <property type="entry name" value="Glycos_transf_1"/>
    <property type="match status" value="1"/>
</dbReference>
<reference evidence="2" key="1">
    <citation type="journal article" date="2021" name="Front. Microbiol.">
        <title>Comprehensive Comparative Genomics and Phenotyping of Methylobacterium Species.</title>
        <authorList>
            <person name="Alessa O."/>
            <person name="Ogura Y."/>
            <person name="Fujitani Y."/>
            <person name="Takami H."/>
            <person name="Hayashi T."/>
            <person name="Sahin N."/>
            <person name="Tani A."/>
        </authorList>
    </citation>
    <scope>NUCLEOTIDE SEQUENCE</scope>
    <source>
        <strain evidence="2">DSM 17168</strain>
    </source>
</reference>
<evidence type="ECO:0000259" key="1">
    <source>
        <dbReference type="Pfam" id="PF00534"/>
    </source>
</evidence>
<reference evidence="2" key="2">
    <citation type="submission" date="2021-08" db="EMBL/GenBank/DDBJ databases">
        <authorList>
            <person name="Tani A."/>
            <person name="Ola A."/>
            <person name="Ogura Y."/>
            <person name="Katsura K."/>
            <person name="Hayashi T."/>
        </authorList>
    </citation>
    <scope>NUCLEOTIDE SEQUENCE</scope>
    <source>
        <strain evidence="2">DSM 17168</strain>
    </source>
</reference>
<name>A0ABQ4SJ93_9HYPH</name>
<dbReference type="Proteomes" id="UP001055153">
    <property type="component" value="Unassembled WGS sequence"/>
</dbReference>
<dbReference type="PANTHER" id="PTHR12526:SF636">
    <property type="entry name" value="BLL3647 PROTEIN"/>
    <property type="match status" value="1"/>
</dbReference>
<sequence>MPARIAVLVKGYPRLSETFIAQELLGLEERGLSLALWSLRRPHDRVLHPMHGQVRAPVAYLPEYLYQAPLRVLRGALAALAAPGLRPLLALVWRDLRRDPTPNRGRRLGQALVLARELPADIAHIHVHYLHTPASVARYAALLTGRSWSASAHAKDIWTTPDWELAEKLDDPRLAFAVTCTAAGAARLRALAADPARISLVYHGLDLRRFPPPPAARPARDGSDPADPVRFVTVGRAVAKKGFDDLLDALAGLPPGLHWRLAHVGGGEALAGLKAKAAALGLGGRVIFLGPKPQPDVVALLREADLFVLPAKRAPSGDRDGLPNVLMEAASQGLAVVATDFAGIPEFLREGVEGRLVPPGDWAMLSNALNLLARDPAERARLGAAALARLREAFGAEAGFERIAALLSGVRGR</sequence>
<dbReference type="PANTHER" id="PTHR12526">
    <property type="entry name" value="GLYCOSYLTRANSFERASE"/>
    <property type="match status" value="1"/>
</dbReference>
<gene>
    <name evidence="2" type="primary">mshA_18</name>
    <name evidence="2" type="ORF">GMJLKIPL_4578</name>
</gene>
<proteinExistence type="predicted"/>
<dbReference type="CDD" id="cd03801">
    <property type="entry name" value="GT4_PimA-like"/>
    <property type="match status" value="1"/>
</dbReference>
<comment type="caution">
    <text evidence="2">The sequence shown here is derived from an EMBL/GenBank/DDBJ whole genome shotgun (WGS) entry which is preliminary data.</text>
</comment>
<dbReference type="InterPro" id="IPR001296">
    <property type="entry name" value="Glyco_trans_1"/>
</dbReference>
<evidence type="ECO:0000313" key="3">
    <source>
        <dbReference type="Proteomes" id="UP001055153"/>
    </source>
</evidence>
<dbReference type="RefSeq" id="WP_238239382.1">
    <property type="nucleotide sequence ID" value="NZ_BPQQ01000058.1"/>
</dbReference>
<feature type="domain" description="Glycosyl transferase family 1" evidence="1">
    <location>
        <begin position="226"/>
        <end position="386"/>
    </location>
</feature>
<accession>A0ABQ4SJ93</accession>
<dbReference type="SUPFAM" id="SSF53756">
    <property type="entry name" value="UDP-Glycosyltransferase/glycogen phosphorylase"/>
    <property type="match status" value="1"/>
</dbReference>
<dbReference type="Gene3D" id="3.40.50.2000">
    <property type="entry name" value="Glycogen Phosphorylase B"/>
    <property type="match status" value="2"/>
</dbReference>
<keyword evidence="3" id="KW-1185">Reference proteome</keyword>
<organism evidence="2 3">
    <name type="scientific">Methylobacterium isbiliense</name>
    <dbReference type="NCBI Taxonomy" id="315478"/>
    <lineage>
        <taxon>Bacteria</taxon>
        <taxon>Pseudomonadati</taxon>
        <taxon>Pseudomonadota</taxon>
        <taxon>Alphaproteobacteria</taxon>
        <taxon>Hyphomicrobiales</taxon>
        <taxon>Methylobacteriaceae</taxon>
        <taxon>Methylobacterium</taxon>
    </lineage>
</organism>
<protein>
    <submittedName>
        <fullName evidence="2">D-inositol-3-phosphate glycosyltransferase</fullName>
    </submittedName>
</protein>
<dbReference type="EMBL" id="BPQQ01000058">
    <property type="protein sequence ID" value="GJE02629.1"/>
    <property type="molecule type" value="Genomic_DNA"/>
</dbReference>
<evidence type="ECO:0000313" key="2">
    <source>
        <dbReference type="EMBL" id="GJE02629.1"/>
    </source>
</evidence>